<accession>A0A914CUI4</accession>
<organism evidence="2 3">
    <name type="scientific">Acrobeloides nanus</name>
    <dbReference type="NCBI Taxonomy" id="290746"/>
    <lineage>
        <taxon>Eukaryota</taxon>
        <taxon>Metazoa</taxon>
        <taxon>Ecdysozoa</taxon>
        <taxon>Nematoda</taxon>
        <taxon>Chromadorea</taxon>
        <taxon>Rhabditida</taxon>
        <taxon>Tylenchina</taxon>
        <taxon>Cephalobomorpha</taxon>
        <taxon>Cephaloboidea</taxon>
        <taxon>Cephalobidae</taxon>
        <taxon>Acrobeloides</taxon>
    </lineage>
</organism>
<dbReference type="WBParaSite" id="ACRNAN_scaffold13905.g20168.t1">
    <property type="protein sequence ID" value="ACRNAN_scaffold13905.g20168.t1"/>
    <property type="gene ID" value="ACRNAN_scaffold13905.g20168"/>
</dbReference>
<proteinExistence type="predicted"/>
<keyword evidence="2" id="KW-1185">Reference proteome</keyword>
<feature type="region of interest" description="Disordered" evidence="1">
    <location>
        <begin position="48"/>
        <end position="99"/>
    </location>
</feature>
<evidence type="ECO:0000256" key="1">
    <source>
        <dbReference type="SAM" id="MobiDB-lite"/>
    </source>
</evidence>
<evidence type="ECO:0000313" key="2">
    <source>
        <dbReference type="Proteomes" id="UP000887540"/>
    </source>
</evidence>
<protein>
    <submittedName>
        <fullName evidence="3">Uncharacterized protein</fullName>
    </submittedName>
</protein>
<dbReference type="Proteomes" id="UP000887540">
    <property type="component" value="Unplaced"/>
</dbReference>
<name>A0A914CUI4_9BILA</name>
<reference evidence="3" key="1">
    <citation type="submission" date="2022-11" db="UniProtKB">
        <authorList>
            <consortium name="WormBaseParasite"/>
        </authorList>
    </citation>
    <scope>IDENTIFICATION</scope>
</reference>
<dbReference type="AlphaFoldDB" id="A0A914CUI4"/>
<feature type="compositionally biased region" description="Polar residues" evidence="1">
    <location>
        <begin position="88"/>
        <end position="97"/>
    </location>
</feature>
<feature type="compositionally biased region" description="Low complexity" evidence="1">
    <location>
        <begin position="67"/>
        <end position="87"/>
    </location>
</feature>
<evidence type="ECO:0000313" key="3">
    <source>
        <dbReference type="WBParaSite" id="ACRNAN_scaffold13905.g20168.t1"/>
    </source>
</evidence>
<sequence length="171" mass="19779">MEFIHLCLQDIANRPKYDGLTNTNFYQIYSERKAPLDVAKIMENIGTMSDSHPHAKRIKLDPNPGFQEQQQHQQHLHMQQGQLQAQLSPTSASTPPNQQQYVMQQAMVQRGQKPQQFRQQLPQVMYQNVQVVQQQQAQFGGGIMSAMHPQNPRMIIGQQEQVMDMQRPQMV</sequence>